<dbReference type="GO" id="GO:0006412">
    <property type="term" value="P:translation"/>
    <property type="evidence" value="ECO:0007669"/>
    <property type="project" value="InterPro"/>
</dbReference>
<evidence type="ECO:0000256" key="3">
    <source>
        <dbReference type="ARBA" id="ARBA00023274"/>
    </source>
</evidence>
<evidence type="ECO:0008006" key="6">
    <source>
        <dbReference type="Google" id="ProtNLM"/>
    </source>
</evidence>
<dbReference type="SUPFAM" id="SSF110324">
    <property type="entry name" value="Ribosomal L27 protein-like"/>
    <property type="match status" value="1"/>
</dbReference>
<dbReference type="InterPro" id="IPR001684">
    <property type="entry name" value="Ribosomal_bL27"/>
</dbReference>
<dbReference type="GO" id="GO:0003735">
    <property type="term" value="F:structural constituent of ribosome"/>
    <property type="evidence" value="ECO:0007669"/>
    <property type="project" value="InterPro"/>
</dbReference>
<evidence type="ECO:0000313" key="5">
    <source>
        <dbReference type="Proteomes" id="UP000660262"/>
    </source>
</evidence>
<dbReference type="OrthoDB" id="1867012at2759"/>
<dbReference type="Proteomes" id="UP000660262">
    <property type="component" value="Unassembled WGS sequence"/>
</dbReference>
<keyword evidence="2" id="KW-0689">Ribosomal protein</keyword>
<dbReference type="PANTHER" id="PTHR15893:SF0">
    <property type="entry name" value="LARGE RIBOSOMAL SUBUNIT PROTEIN BL27M"/>
    <property type="match status" value="1"/>
</dbReference>
<proteinExistence type="inferred from homology"/>
<name>A0A830HVZ6_9CHLO</name>
<comment type="caution">
    <text evidence="4">The sequence shown here is derived from an EMBL/GenBank/DDBJ whole genome shotgun (WGS) entry which is preliminary data.</text>
</comment>
<dbReference type="PRINTS" id="PR00063">
    <property type="entry name" value="RIBOSOMALL27"/>
</dbReference>
<keyword evidence="5" id="KW-1185">Reference proteome</keyword>
<accession>A0A830HVZ6</accession>
<evidence type="ECO:0000256" key="1">
    <source>
        <dbReference type="ARBA" id="ARBA00010797"/>
    </source>
</evidence>
<dbReference type="Pfam" id="PF01016">
    <property type="entry name" value="Ribosomal_L27"/>
    <property type="match status" value="1"/>
</dbReference>
<dbReference type="GO" id="GO:0005762">
    <property type="term" value="C:mitochondrial large ribosomal subunit"/>
    <property type="evidence" value="ECO:0007669"/>
    <property type="project" value="TreeGrafter"/>
</dbReference>
<organism evidence="4 5">
    <name type="scientific">Pycnococcus provasolii</name>
    <dbReference type="NCBI Taxonomy" id="41880"/>
    <lineage>
        <taxon>Eukaryota</taxon>
        <taxon>Viridiplantae</taxon>
        <taxon>Chlorophyta</taxon>
        <taxon>Pseudoscourfieldiophyceae</taxon>
        <taxon>Pseudoscourfieldiales</taxon>
        <taxon>Pycnococcaceae</taxon>
        <taxon>Pycnococcus</taxon>
    </lineage>
</organism>
<reference evidence="4" key="1">
    <citation type="submission" date="2020-10" db="EMBL/GenBank/DDBJ databases">
        <title>Unveiling of a novel bifunctional photoreceptor, Dualchrome1, isolated from a cosmopolitan green alga.</title>
        <authorList>
            <person name="Suzuki S."/>
            <person name="Kawachi M."/>
        </authorList>
    </citation>
    <scope>NUCLEOTIDE SEQUENCE</scope>
    <source>
        <strain evidence="4">NIES 2893</strain>
    </source>
</reference>
<dbReference type="EMBL" id="BNJQ01000023">
    <property type="protein sequence ID" value="GHP09059.1"/>
    <property type="molecule type" value="Genomic_DNA"/>
</dbReference>
<dbReference type="AlphaFoldDB" id="A0A830HVZ6"/>
<evidence type="ECO:0000313" key="4">
    <source>
        <dbReference type="EMBL" id="GHP09059.1"/>
    </source>
</evidence>
<gene>
    <name evidence="4" type="ORF">PPROV_000779600</name>
</gene>
<protein>
    <recommendedName>
        <fullName evidence="6">50S ribosomal protein L27, chloroplastic</fullName>
    </recommendedName>
</protein>
<keyword evidence="3" id="KW-0687">Ribonucleoprotein</keyword>
<dbReference type="Gene3D" id="2.40.50.100">
    <property type="match status" value="1"/>
</dbReference>
<sequence>MAASSRSWASLGALAYSNLVNPQRATTLACVMPWSLTQTRTAMKKAAGSTKNGRSSEPKYLGMKVGDGEKVWPGRIIAKQNGYRWHPGFNVGVGKNYTLYALEHGYVRVKTGKTECRNKSRNGKKRKLIHVCNEKTAAFIQ</sequence>
<dbReference type="PANTHER" id="PTHR15893">
    <property type="entry name" value="RIBOSOMAL PROTEIN L27"/>
    <property type="match status" value="1"/>
</dbReference>
<comment type="similarity">
    <text evidence="1">Belongs to the bacterial ribosomal protein bL27 family.</text>
</comment>
<evidence type="ECO:0000256" key="2">
    <source>
        <dbReference type="ARBA" id="ARBA00022980"/>
    </source>
</evidence>